<dbReference type="PANTHER" id="PTHR47660:SF3">
    <property type="entry name" value="FINGER DOMAIN PROTEIN, PUTATIVE (AFU_ORTHOLOGUE AFUA_4G03310)-RELATED"/>
    <property type="match status" value="1"/>
</dbReference>
<accession>A0A6A7AG09</accession>
<evidence type="ECO:0000313" key="8">
    <source>
        <dbReference type="EMBL" id="KAF2831607.1"/>
    </source>
</evidence>
<dbReference type="Proteomes" id="UP000799424">
    <property type="component" value="Unassembled WGS sequence"/>
</dbReference>
<reference evidence="8" key="1">
    <citation type="journal article" date="2020" name="Stud. Mycol.">
        <title>101 Dothideomycetes genomes: a test case for predicting lifestyles and emergence of pathogens.</title>
        <authorList>
            <person name="Haridas S."/>
            <person name="Albert R."/>
            <person name="Binder M."/>
            <person name="Bloem J."/>
            <person name="Labutti K."/>
            <person name="Salamov A."/>
            <person name="Andreopoulos B."/>
            <person name="Baker S."/>
            <person name="Barry K."/>
            <person name="Bills G."/>
            <person name="Bluhm B."/>
            <person name="Cannon C."/>
            <person name="Castanera R."/>
            <person name="Culley D."/>
            <person name="Daum C."/>
            <person name="Ezra D."/>
            <person name="Gonzalez J."/>
            <person name="Henrissat B."/>
            <person name="Kuo A."/>
            <person name="Liang C."/>
            <person name="Lipzen A."/>
            <person name="Lutzoni F."/>
            <person name="Magnuson J."/>
            <person name="Mondo S."/>
            <person name="Nolan M."/>
            <person name="Ohm R."/>
            <person name="Pangilinan J."/>
            <person name="Park H.-J."/>
            <person name="Ramirez L."/>
            <person name="Alfaro M."/>
            <person name="Sun H."/>
            <person name="Tritt A."/>
            <person name="Yoshinaga Y."/>
            <person name="Zwiers L.-H."/>
            <person name="Turgeon B."/>
            <person name="Goodwin S."/>
            <person name="Spatafora J."/>
            <person name="Crous P."/>
            <person name="Grigoriev I."/>
        </authorList>
    </citation>
    <scope>NUCLEOTIDE SEQUENCE</scope>
    <source>
        <strain evidence="8">CBS 113818</strain>
    </source>
</reference>
<dbReference type="AlphaFoldDB" id="A0A6A7AG09"/>
<name>A0A6A7AG09_9PLEO</name>
<evidence type="ECO:0000256" key="6">
    <source>
        <dbReference type="SAM" id="MobiDB-lite"/>
    </source>
</evidence>
<dbReference type="Gene3D" id="4.10.240.10">
    <property type="entry name" value="Zn(2)-C6 fungal-type DNA-binding domain"/>
    <property type="match status" value="1"/>
</dbReference>
<proteinExistence type="predicted"/>
<evidence type="ECO:0000259" key="7">
    <source>
        <dbReference type="PROSITE" id="PS50048"/>
    </source>
</evidence>
<dbReference type="EMBL" id="MU006218">
    <property type="protein sequence ID" value="KAF2831607.1"/>
    <property type="molecule type" value="Genomic_DNA"/>
</dbReference>
<evidence type="ECO:0000256" key="3">
    <source>
        <dbReference type="ARBA" id="ARBA00023015"/>
    </source>
</evidence>
<dbReference type="GO" id="GO:0000981">
    <property type="term" value="F:DNA-binding transcription factor activity, RNA polymerase II-specific"/>
    <property type="evidence" value="ECO:0007669"/>
    <property type="project" value="InterPro"/>
</dbReference>
<dbReference type="InterPro" id="IPR036864">
    <property type="entry name" value="Zn2-C6_fun-type_DNA-bd_sf"/>
</dbReference>
<gene>
    <name evidence="8" type="ORF">CC86DRAFT_282564</name>
</gene>
<feature type="region of interest" description="Disordered" evidence="6">
    <location>
        <begin position="70"/>
        <end position="95"/>
    </location>
</feature>
<keyword evidence="5" id="KW-0539">Nucleus</keyword>
<protein>
    <recommendedName>
        <fullName evidence="7">Zn(2)-C6 fungal-type domain-containing protein</fullName>
    </recommendedName>
</protein>
<dbReference type="SUPFAM" id="SSF57701">
    <property type="entry name" value="Zn2/Cys6 DNA-binding domain"/>
    <property type="match status" value="1"/>
</dbReference>
<sequence length="518" mass="57537">MIGDLLVRHRRRCQGPIKPQNRRKACDACVAAKTRCSYEQPTCSRCARRATPCVYAYKLELTDATNLSMGRLTQDSDMDTSESSDASPTSPAGPTLIPCNAFSSTTTAEVTTPFLWDVPGASSWPLESFDMSMHLTAQDPISMMTLGTNVLTDTVMPKDLGMTTTFPFPGSNGLTHLQSPVSTGAEPLSSAAWDLPHSMQSMPLSHNFSASNGPMLPSMSSLHIAQILVEYPTKLLCEPFKSPLLHHSLYNDAVADAATLPLTSMAICCGIGMESRRSRRFVKRTMHAERQRLVKAFPSYQSMQQWDALHATLIYGVIELRERFDDDLETWKSKPEIDDLQSSSCFKMAQCYVRSYPALHNTDINAFSDPESAPNSTMASAWGRWRITEIARRTKFFANMVNFYLNPKHGVEQQLPYYQALDDDLILNMPLPCSDRAWTAKDESSWMGAIEADHSSPALHLASGMSPSGGPYQIPTLKSLFSQYSKDFLQRDFVQTAGLDDSDKLRSLIIICACEQFP</sequence>
<keyword evidence="2" id="KW-0862">Zinc</keyword>
<dbReference type="PANTHER" id="PTHR47660">
    <property type="entry name" value="TRANSCRIPTION FACTOR WITH C2H2 AND ZN(2)-CYS(6) DNA BINDING DOMAIN (EUROFUNG)-RELATED-RELATED"/>
    <property type="match status" value="1"/>
</dbReference>
<dbReference type="InterPro" id="IPR001138">
    <property type="entry name" value="Zn2Cys6_DnaBD"/>
</dbReference>
<evidence type="ECO:0000256" key="2">
    <source>
        <dbReference type="ARBA" id="ARBA00022833"/>
    </source>
</evidence>
<dbReference type="CDD" id="cd00067">
    <property type="entry name" value="GAL4"/>
    <property type="match status" value="1"/>
</dbReference>
<feature type="domain" description="Zn(2)-C6 fungal-type" evidence="7">
    <location>
        <begin position="25"/>
        <end position="55"/>
    </location>
</feature>
<evidence type="ECO:0000256" key="1">
    <source>
        <dbReference type="ARBA" id="ARBA00022723"/>
    </source>
</evidence>
<dbReference type="Pfam" id="PF00172">
    <property type="entry name" value="Zn_clus"/>
    <property type="match status" value="1"/>
</dbReference>
<keyword evidence="3" id="KW-0805">Transcription regulation</keyword>
<keyword evidence="9" id="KW-1185">Reference proteome</keyword>
<dbReference type="GO" id="GO:0008270">
    <property type="term" value="F:zinc ion binding"/>
    <property type="evidence" value="ECO:0007669"/>
    <property type="project" value="InterPro"/>
</dbReference>
<evidence type="ECO:0000313" key="9">
    <source>
        <dbReference type="Proteomes" id="UP000799424"/>
    </source>
</evidence>
<keyword evidence="4" id="KW-0804">Transcription</keyword>
<keyword evidence="1" id="KW-0479">Metal-binding</keyword>
<evidence type="ECO:0000256" key="5">
    <source>
        <dbReference type="ARBA" id="ARBA00023242"/>
    </source>
</evidence>
<dbReference type="OrthoDB" id="5423818at2759"/>
<dbReference type="SMART" id="SM00066">
    <property type="entry name" value="GAL4"/>
    <property type="match status" value="1"/>
</dbReference>
<feature type="compositionally biased region" description="Polar residues" evidence="6">
    <location>
        <begin position="83"/>
        <end position="92"/>
    </location>
</feature>
<dbReference type="PROSITE" id="PS50048">
    <property type="entry name" value="ZN2_CY6_FUNGAL_2"/>
    <property type="match status" value="1"/>
</dbReference>
<evidence type="ECO:0000256" key="4">
    <source>
        <dbReference type="ARBA" id="ARBA00023163"/>
    </source>
</evidence>
<organism evidence="8 9">
    <name type="scientific">Ophiobolus disseminans</name>
    <dbReference type="NCBI Taxonomy" id="1469910"/>
    <lineage>
        <taxon>Eukaryota</taxon>
        <taxon>Fungi</taxon>
        <taxon>Dikarya</taxon>
        <taxon>Ascomycota</taxon>
        <taxon>Pezizomycotina</taxon>
        <taxon>Dothideomycetes</taxon>
        <taxon>Pleosporomycetidae</taxon>
        <taxon>Pleosporales</taxon>
        <taxon>Pleosporineae</taxon>
        <taxon>Phaeosphaeriaceae</taxon>
        <taxon>Ophiobolus</taxon>
    </lineage>
</organism>